<dbReference type="Pfam" id="PF00954">
    <property type="entry name" value="S_locus_glycop"/>
    <property type="match status" value="1"/>
</dbReference>
<dbReference type="KEGG" id="rarg:115727955"/>
<evidence type="ECO:0000256" key="1">
    <source>
        <dbReference type="ARBA" id="ARBA00004251"/>
    </source>
</evidence>
<dbReference type="Pfam" id="PF07714">
    <property type="entry name" value="PK_Tyr_Ser-Thr"/>
    <property type="match status" value="1"/>
</dbReference>
<keyword evidence="3" id="KW-0723">Serine/threonine-protein kinase</keyword>
<feature type="domain" description="Protein kinase" evidence="12">
    <location>
        <begin position="631"/>
        <end position="882"/>
    </location>
</feature>
<evidence type="ECO:0000256" key="2">
    <source>
        <dbReference type="ARBA" id="ARBA00022475"/>
    </source>
</evidence>
<keyword evidence="11" id="KW-1133">Transmembrane helix</keyword>
<keyword evidence="10" id="KW-0325">Glycoprotein</keyword>
<dbReference type="InterPro" id="IPR001245">
    <property type="entry name" value="Ser-Thr/Tyr_kinase_cat_dom"/>
</dbReference>
<keyword evidence="5" id="KW-0732">Signal</keyword>
<comment type="subcellular location">
    <subcellularLocation>
        <location evidence="1">Cell membrane</location>
        <topology evidence="1">Single-pass type I membrane protein</topology>
    </subcellularLocation>
</comment>
<evidence type="ECO:0000256" key="5">
    <source>
        <dbReference type="ARBA" id="ARBA00022729"/>
    </source>
</evidence>
<evidence type="ECO:0000259" key="13">
    <source>
        <dbReference type="PROSITE" id="PS50927"/>
    </source>
</evidence>
<keyword evidence="8" id="KW-0067">ATP-binding</keyword>
<feature type="transmembrane region" description="Helical" evidence="11">
    <location>
        <begin position="541"/>
        <end position="562"/>
    </location>
</feature>
<evidence type="ECO:0000256" key="11">
    <source>
        <dbReference type="SAM" id="Phobius"/>
    </source>
</evidence>
<dbReference type="CDD" id="cd14066">
    <property type="entry name" value="STKc_IRAK"/>
    <property type="match status" value="1"/>
</dbReference>
<dbReference type="Gene3D" id="2.90.10.10">
    <property type="entry name" value="Bulb-type lectin domain"/>
    <property type="match status" value="1"/>
</dbReference>
<dbReference type="AlphaFoldDB" id="A0A8B8MVK7"/>
<dbReference type="SUPFAM" id="SSF56112">
    <property type="entry name" value="Protein kinase-like (PK-like)"/>
    <property type="match status" value="1"/>
</dbReference>
<dbReference type="SMART" id="SM00220">
    <property type="entry name" value="S_TKc"/>
    <property type="match status" value="1"/>
</dbReference>
<keyword evidence="2" id="KW-1003">Cell membrane</keyword>
<dbReference type="InterPro" id="IPR011009">
    <property type="entry name" value="Kinase-like_dom_sf"/>
</dbReference>
<keyword evidence="7" id="KW-0418">Kinase</keyword>
<dbReference type="SMART" id="SM00108">
    <property type="entry name" value="B_lectin"/>
    <property type="match status" value="1"/>
</dbReference>
<dbReference type="PROSITE" id="PS00108">
    <property type="entry name" value="PROTEIN_KINASE_ST"/>
    <property type="match status" value="1"/>
</dbReference>
<evidence type="ECO:0000259" key="14">
    <source>
        <dbReference type="PROSITE" id="PS50948"/>
    </source>
</evidence>
<evidence type="ECO:0000256" key="6">
    <source>
        <dbReference type="ARBA" id="ARBA00022741"/>
    </source>
</evidence>
<dbReference type="GO" id="GO:0048544">
    <property type="term" value="P:recognition of pollen"/>
    <property type="evidence" value="ECO:0007669"/>
    <property type="project" value="InterPro"/>
</dbReference>
<dbReference type="Pfam" id="PF08276">
    <property type="entry name" value="PAN_2"/>
    <property type="match status" value="1"/>
</dbReference>
<dbReference type="Pfam" id="PF01453">
    <property type="entry name" value="B_lectin"/>
    <property type="match status" value="1"/>
</dbReference>
<dbReference type="Proteomes" id="UP000827889">
    <property type="component" value="Chromosome 3"/>
</dbReference>
<dbReference type="GO" id="GO:0004674">
    <property type="term" value="F:protein serine/threonine kinase activity"/>
    <property type="evidence" value="ECO:0007669"/>
    <property type="project" value="UniProtKB-KW"/>
</dbReference>
<dbReference type="InterPro" id="IPR003609">
    <property type="entry name" value="Pan_app"/>
</dbReference>
<dbReference type="Gene3D" id="3.30.200.20">
    <property type="entry name" value="Phosphorylase Kinase, domain 1"/>
    <property type="match status" value="1"/>
</dbReference>
<dbReference type="PANTHER" id="PTHR27002:SF1084">
    <property type="entry name" value="NON-SPECIFIC SERINE_THREONINE PROTEIN KINASE"/>
    <property type="match status" value="1"/>
</dbReference>
<evidence type="ECO:0000256" key="7">
    <source>
        <dbReference type="ARBA" id="ARBA00022777"/>
    </source>
</evidence>
<dbReference type="GeneID" id="115727955"/>
<keyword evidence="9" id="KW-1015">Disulfide bond</keyword>
<evidence type="ECO:0000256" key="9">
    <source>
        <dbReference type="ARBA" id="ARBA00023157"/>
    </source>
</evidence>
<feature type="domain" description="Apple" evidence="14">
    <location>
        <begin position="442"/>
        <end position="528"/>
    </location>
</feature>
<dbReference type="InterPro" id="IPR001480">
    <property type="entry name" value="Bulb-type_lectin_dom"/>
</dbReference>
<evidence type="ECO:0000256" key="4">
    <source>
        <dbReference type="ARBA" id="ARBA00022679"/>
    </source>
</evidence>
<dbReference type="PANTHER" id="PTHR27002">
    <property type="entry name" value="RECEPTOR-LIKE SERINE/THREONINE-PROTEIN KINASE SD1-8"/>
    <property type="match status" value="1"/>
</dbReference>
<dbReference type="PROSITE" id="PS50927">
    <property type="entry name" value="BULB_LECTIN"/>
    <property type="match status" value="1"/>
</dbReference>
<dbReference type="GO" id="GO:0005524">
    <property type="term" value="F:ATP binding"/>
    <property type="evidence" value="ECO:0007669"/>
    <property type="project" value="UniProtKB-KW"/>
</dbReference>
<evidence type="ECO:0000313" key="16">
    <source>
        <dbReference type="RefSeq" id="XP_030514138.2"/>
    </source>
</evidence>
<evidence type="ECO:0000256" key="8">
    <source>
        <dbReference type="ARBA" id="ARBA00022840"/>
    </source>
</evidence>
<keyword evidence="15" id="KW-1185">Reference proteome</keyword>
<evidence type="ECO:0000313" key="15">
    <source>
        <dbReference type="Proteomes" id="UP000827889"/>
    </source>
</evidence>
<evidence type="ECO:0000256" key="3">
    <source>
        <dbReference type="ARBA" id="ARBA00022527"/>
    </source>
</evidence>
<keyword evidence="6" id="KW-0547">Nucleotide-binding</keyword>
<accession>A0A8B8MVK7</accession>
<dbReference type="SUPFAM" id="SSF57414">
    <property type="entry name" value="Hairpin loop containing domain-like"/>
    <property type="match status" value="1"/>
</dbReference>
<gene>
    <name evidence="16" type="primary">LOC115727955</name>
</gene>
<keyword evidence="4" id="KW-0808">Transferase</keyword>
<dbReference type="GO" id="GO:0030246">
    <property type="term" value="F:carbohydrate binding"/>
    <property type="evidence" value="ECO:0007669"/>
    <property type="project" value="UniProtKB-KW"/>
</dbReference>
<dbReference type="InterPro" id="IPR008271">
    <property type="entry name" value="Ser/Thr_kinase_AS"/>
</dbReference>
<protein>
    <submittedName>
        <fullName evidence="16">G-type lectin S-receptor-like serine/threonine-protein kinase B120 isoform X1</fullName>
    </submittedName>
</protein>
<dbReference type="PROSITE" id="PS50948">
    <property type="entry name" value="PAN"/>
    <property type="match status" value="1"/>
</dbReference>
<dbReference type="Gene3D" id="1.10.510.10">
    <property type="entry name" value="Transferase(Phosphotransferase) domain 1"/>
    <property type="match status" value="1"/>
</dbReference>
<reference evidence="16" key="1">
    <citation type="submission" date="2025-08" db="UniProtKB">
        <authorList>
            <consortium name="RefSeq"/>
        </authorList>
    </citation>
    <scope>IDENTIFICATION</scope>
    <source>
        <tissue evidence="16">Leaf</tissue>
    </source>
</reference>
<keyword evidence="11" id="KW-0472">Membrane</keyword>
<keyword evidence="11" id="KW-0812">Transmembrane</keyword>
<dbReference type="SMART" id="SM00473">
    <property type="entry name" value="PAN_AP"/>
    <property type="match status" value="1"/>
</dbReference>
<dbReference type="CDD" id="cd01098">
    <property type="entry name" value="PAN_AP_plant"/>
    <property type="match status" value="1"/>
</dbReference>
<dbReference type="GO" id="GO:0005886">
    <property type="term" value="C:plasma membrane"/>
    <property type="evidence" value="ECO:0007669"/>
    <property type="project" value="UniProtKB-SubCell"/>
</dbReference>
<evidence type="ECO:0000259" key="12">
    <source>
        <dbReference type="PROSITE" id="PS50011"/>
    </source>
</evidence>
<dbReference type="SUPFAM" id="SSF51110">
    <property type="entry name" value="alpha-D-mannose-specific plant lectins"/>
    <property type="match status" value="1"/>
</dbReference>
<dbReference type="InterPro" id="IPR036426">
    <property type="entry name" value="Bulb-type_lectin_dom_sf"/>
</dbReference>
<name>A0A8B8MVK7_9MYRT</name>
<dbReference type="InterPro" id="IPR000858">
    <property type="entry name" value="S_locus_glycoprot_dom"/>
</dbReference>
<proteinExistence type="predicted"/>
<organism evidence="15 16">
    <name type="scientific">Rhodamnia argentea</name>
    <dbReference type="NCBI Taxonomy" id="178133"/>
    <lineage>
        <taxon>Eukaryota</taxon>
        <taxon>Viridiplantae</taxon>
        <taxon>Streptophyta</taxon>
        <taxon>Embryophyta</taxon>
        <taxon>Tracheophyta</taxon>
        <taxon>Spermatophyta</taxon>
        <taxon>Magnoliopsida</taxon>
        <taxon>eudicotyledons</taxon>
        <taxon>Gunneridae</taxon>
        <taxon>Pentapetalae</taxon>
        <taxon>rosids</taxon>
        <taxon>malvids</taxon>
        <taxon>Myrtales</taxon>
        <taxon>Myrtaceae</taxon>
        <taxon>Myrtoideae</taxon>
        <taxon>Myrteae</taxon>
        <taxon>Australasian group</taxon>
        <taxon>Rhodamnia</taxon>
    </lineage>
</organism>
<dbReference type="CDD" id="cd00028">
    <property type="entry name" value="B_lectin"/>
    <property type="match status" value="1"/>
</dbReference>
<sequence length="948" mass="104784">MALFTLGQLNVLRGTKKKKKNVSTVDSMHVFCVDSYSKESPTLCHKLQHLTWVAIETPSLTLKSFHLCSLILPLSGAMLGASVNDGMPVTGKNRARLLLASLFLVSSSLFPYSHAANSILRGQFVGGGDTLISSSGNFELGFFSPANSSLRYVGIWYHKISVKTVVWVANRESPVSDESGVLIVSSDGNLMVLDGNNRTVWSSGINSSSVPTNSTAVLMDTGNLVLLASADADSASADGDISNSYWQSFENPTDTYLPGMRVRVNSRAGENRAFWSWRSSNDPSPGNFSLGVDPRGSPQIVIWGQSGRQWRSGHWNGLIFTGVPNMTGSYRYGFKLSSTEADGSMYFTYTPLNSSKLLMFRVLWNGTEEQLGWDETSNEWTVLHEQPAKECDLYNKCGDFAICNEMDSPRCSCMVGFSPSSPEQWNRGNWSAGCTWKTQLQCRNNSSISAGDGGRVDKFSKLDGVKLPDFADYVSATSGNECQAKCLGNCSCNAYAFDRSFGCMLWSEDLIDVQHFAKGGTTLQIRLTNSELGTKSKISNLFIIITVLVGAVVLGVAVWLLWRFKDNLKGFLIFYRKNKELPLFNDFVKNEELSAELSGSDGLARHAKQLIGGADIPVFNFSSIEAATNFFSEENKLGLGGFGPVYKGKFFGGQEIAVKRLSRKSSQGLEEFKNEVMLIAKLQHRNLVRLLGFCVQGEDKMLVYEYMPNRSLDCFIFDPAKRAQLDWTKRFEIIEGIARGLLYLHRDSRLRIIHRDLKASNILLDEEMNPKISDFGMARIFGTNESEASTNRVVGTYGYMSPEYAMEGLFSVKSDVYSFGVLLLEIIRGEKNFGFRTSEHSNLIGHAWRHWNEGKAMELIDPCIRDACSRDKVLRCIQVGLLCVQDSAVDRPAMPSVVLLLGSETVDLPFPKLPRSTSITGSVDAYLLFGSQEIESLNGVTVSSVDGR</sequence>
<dbReference type="InterPro" id="IPR000719">
    <property type="entry name" value="Prot_kinase_dom"/>
</dbReference>
<dbReference type="PROSITE" id="PS50011">
    <property type="entry name" value="PROTEIN_KINASE_DOM"/>
    <property type="match status" value="1"/>
</dbReference>
<dbReference type="RefSeq" id="XP_030514138.2">
    <property type="nucleotide sequence ID" value="XM_030658278.2"/>
</dbReference>
<feature type="domain" description="Bulb-type lectin" evidence="13">
    <location>
        <begin position="116"/>
        <end position="239"/>
    </location>
</feature>
<evidence type="ECO:0000256" key="10">
    <source>
        <dbReference type="ARBA" id="ARBA00023180"/>
    </source>
</evidence>